<feature type="non-terminal residue" evidence="7">
    <location>
        <position position="1"/>
    </location>
</feature>
<dbReference type="SUPFAM" id="SSF52540">
    <property type="entry name" value="P-loop containing nucleoside triphosphate hydrolases"/>
    <property type="match status" value="2"/>
</dbReference>
<name>X1C9X5_9ZZZZ</name>
<dbReference type="PRINTS" id="PR00326">
    <property type="entry name" value="GTP1OBG"/>
</dbReference>
<feature type="non-terminal residue" evidence="7">
    <location>
        <position position="298"/>
    </location>
</feature>
<dbReference type="InterPro" id="IPR006073">
    <property type="entry name" value="GTP-bd"/>
</dbReference>
<gene>
    <name evidence="7" type="ORF">S01H4_33637</name>
</gene>
<proteinExistence type="inferred from homology"/>
<evidence type="ECO:0000259" key="6">
    <source>
        <dbReference type="PROSITE" id="PS51712"/>
    </source>
</evidence>
<evidence type="ECO:0000313" key="7">
    <source>
        <dbReference type="EMBL" id="GAG81156.1"/>
    </source>
</evidence>
<evidence type="ECO:0000256" key="3">
    <source>
        <dbReference type="ARBA" id="ARBA00022517"/>
    </source>
</evidence>
<dbReference type="NCBIfam" id="TIGR00231">
    <property type="entry name" value="small_GTP"/>
    <property type="match status" value="2"/>
</dbReference>
<comment type="caution">
    <text evidence="7">The sequence shown here is derived from an EMBL/GenBank/DDBJ whole genome shotgun (WGS) entry which is preliminary data.</text>
</comment>
<dbReference type="InterPro" id="IPR016484">
    <property type="entry name" value="GTPase_Der"/>
</dbReference>
<dbReference type="InterPro" id="IPR031166">
    <property type="entry name" value="G_ENGA"/>
</dbReference>
<accession>X1C9X5</accession>
<sequence length="298" mass="34251">YKGINILIKYKRVNMKENIPKVAIVGRPNVGKSTLINRICQKNEAIVHKEPMITRDRKYYKADWNGKIFYLLDTGGIDLKSKHRIDIQVFLQTKKAIDESDIIIFMVDLKEPVSPLDEEIAVILRKTDKEIIFTGNKYDDKKGNLYIEDFLKFGFGYPIKISAMHGINTGDLLDELVSKFKEYSTDIREYEEKVVPGICILGKPNSGKSTLFNAIIKDERAIVDEVEGTTRDSIDSIVNINNRNYKFIDTAGLRRKKDKRGDLEYYSELRTIRSIENSDISLVLIDCSKEITVQDLKL</sequence>
<dbReference type="Pfam" id="PF01926">
    <property type="entry name" value="MMR_HSR1"/>
    <property type="match status" value="2"/>
</dbReference>
<dbReference type="AlphaFoldDB" id="X1C9X5"/>
<dbReference type="Gene3D" id="3.40.50.300">
    <property type="entry name" value="P-loop containing nucleotide triphosphate hydrolases"/>
    <property type="match status" value="2"/>
</dbReference>
<dbReference type="CDD" id="cd01894">
    <property type="entry name" value="EngA1"/>
    <property type="match status" value="1"/>
</dbReference>
<evidence type="ECO:0000256" key="5">
    <source>
        <dbReference type="ARBA" id="ARBA00032345"/>
    </source>
</evidence>
<feature type="domain" description="EngA-type G" evidence="6">
    <location>
        <begin position="20"/>
        <end position="184"/>
    </location>
</feature>
<evidence type="ECO:0000256" key="4">
    <source>
        <dbReference type="ARBA" id="ARBA00022737"/>
    </source>
</evidence>
<keyword evidence="4" id="KW-0677">Repeat</keyword>
<dbReference type="PANTHER" id="PTHR43834:SF6">
    <property type="entry name" value="GTPASE DER"/>
    <property type="match status" value="1"/>
</dbReference>
<dbReference type="PROSITE" id="PS51712">
    <property type="entry name" value="G_ENGA"/>
    <property type="match status" value="1"/>
</dbReference>
<dbReference type="GO" id="GO:0043022">
    <property type="term" value="F:ribosome binding"/>
    <property type="evidence" value="ECO:0007669"/>
    <property type="project" value="TreeGrafter"/>
</dbReference>
<protein>
    <recommendedName>
        <fullName evidence="2">GTPase Der</fullName>
    </recommendedName>
    <alternativeName>
        <fullName evidence="5">GTP-binding protein EngA</fullName>
    </alternativeName>
</protein>
<dbReference type="PANTHER" id="PTHR43834">
    <property type="entry name" value="GTPASE DER"/>
    <property type="match status" value="1"/>
</dbReference>
<evidence type="ECO:0000256" key="1">
    <source>
        <dbReference type="ARBA" id="ARBA00008279"/>
    </source>
</evidence>
<evidence type="ECO:0000256" key="2">
    <source>
        <dbReference type="ARBA" id="ARBA00020953"/>
    </source>
</evidence>
<keyword evidence="3" id="KW-0690">Ribosome biogenesis</keyword>
<dbReference type="GO" id="GO:0005525">
    <property type="term" value="F:GTP binding"/>
    <property type="evidence" value="ECO:0007669"/>
    <property type="project" value="InterPro"/>
</dbReference>
<dbReference type="GO" id="GO:0042254">
    <property type="term" value="P:ribosome biogenesis"/>
    <property type="evidence" value="ECO:0007669"/>
    <property type="project" value="UniProtKB-KW"/>
</dbReference>
<comment type="similarity">
    <text evidence="1">Belongs to the TRAFAC class TrmE-Era-EngA-EngB-Septin-like GTPase superfamily. EngA (Der) GTPase family.</text>
</comment>
<dbReference type="NCBIfam" id="TIGR03594">
    <property type="entry name" value="GTPase_EngA"/>
    <property type="match status" value="1"/>
</dbReference>
<dbReference type="EMBL" id="BART01017723">
    <property type="protein sequence ID" value="GAG81156.1"/>
    <property type="molecule type" value="Genomic_DNA"/>
</dbReference>
<reference evidence="7" key="1">
    <citation type="journal article" date="2014" name="Front. Microbiol.">
        <title>High frequency of phylogenetically diverse reductive dehalogenase-homologous genes in deep subseafloor sedimentary metagenomes.</title>
        <authorList>
            <person name="Kawai M."/>
            <person name="Futagami T."/>
            <person name="Toyoda A."/>
            <person name="Takaki Y."/>
            <person name="Nishi S."/>
            <person name="Hori S."/>
            <person name="Arai W."/>
            <person name="Tsubouchi T."/>
            <person name="Morono Y."/>
            <person name="Uchiyama I."/>
            <person name="Ito T."/>
            <person name="Fujiyama A."/>
            <person name="Inagaki F."/>
            <person name="Takami H."/>
        </authorList>
    </citation>
    <scope>NUCLEOTIDE SEQUENCE</scope>
    <source>
        <strain evidence="7">Expedition CK06-06</strain>
    </source>
</reference>
<dbReference type="InterPro" id="IPR027417">
    <property type="entry name" value="P-loop_NTPase"/>
</dbReference>
<organism evidence="7">
    <name type="scientific">marine sediment metagenome</name>
    <dbReference type="NCBI Taxonomy" id="412755"/>
    <lineage>
        <taxon>unclassified sequences</taxon>
        <taxon>metagenomes</taxon>
        <taxon>ecological metagenomes</taxon>
    </lineage>
</organism>
<dbReference type="InterPro" id="IPR005225">
    <property type="entry name" value="Small_GTP-bd"/>
</dbReference>